<proteinExistence type="predicted"/>
<evidence type="ECO:0000313" key="1">
    <source>
        <dbReference type="EMBL" id="ANA87599.1"/>
    </source>
</evidence>
<keyword evidence="2" id="KW-1185">Reference proteome</keyword>
<evidence type="ECO:0000313" key="2">
    <source>
        <dbReference type="Proteomes" id="UP000202089"/>
    </source>
</evidence>
<dbReference type="GeneID" id="28801472"/>
<dbReference type="RefSeq" id="YP_009274033.1">
    <property type="nucleotide sequence ID" value="NC_030912.1"/>
</dbReference>
<accession>A0A160DHJ6</accession>
<protein>
    <submittedName>
        <fullName evidence="1">Uncharacterized protein</fullName>
    </submittedName>
</protein>
<name>A0A160DHJ6_9CAUD</name>
<dbReference type="Proteomes" id="UP000202089">
    <property type="component" value="Segment"/>
</dbReference>
<reference evidence="2" key="1">
    <citation type="submission" date="2016-03" db="EMBL/GenBank/DDBJ databases">
        <authorList>
            <person name="Ploux O."/>
        </authorList>
    </citation>
    <scope>NUCLEOTIDE SEQUENCE [LARGE SCALE GENOMIC DNA]</scope>
</reference>
<dbReference type="KEGG" id="vg:28801472"/>
<dbReference type="EMBL" id="KU998255">
    <property type="protein sequence ID" value="ANA87599.1"/>
    <property type="molecule type" value="Genomic_DNA"/>
</dbReference>
<organism evidence="1 2">
    <name type="scientific">Gordonia phage McGonagall</name>
    <dbReference type="NCBI Taxonomy" id="1838072"/>
    <lineage>
        <taxon>Viruses</taxon>
        <taxon>Duplodnaviria</taxon>
        <taxon>Heunggongvirae</taxon>
        <taxon>Uroviricota</taxon>
        <taxon>Caudoviricetes</taxon>
        <taxon>Mcgonagallvirus</taxon>
        <taxon>Mcgonagallvirus macgonagall</taxon>
    </lineage>
</organism>
<gene>
    <name evidence="1" type="primary">21</name>
    <name evidence="1" type="ORF">MCGONAGALL_21</name>
</gene>
<sequence length="62" mass="6797">MSAEMADVAPHVISPPSGSFILILVPRTDDEMDQFVTDLEQLADAVTDLADRARQKIAEARQ</sequence>